<evidence type="ECO:0000313" key="4">
    <source>
        <dbReference type="EMBL" id="GGA28276.1"/>
    </source>
</evidence>
<evidence type="ECO:0000313" key="5">
    <source>
        <dbReference type="Proteomes" id="UP000628017"/>
    </source>
</evidence>
<keyword evidence="2" id="KW-0012">Acyltransferase</keyword>
<dbReference type="Gene3D" id="3.40.630.30">
    <property type="match status" value="1"/>
</dbReference>
<dbReference type="InterPro" id="IPR000182">
    <property type="entry name" value="GNAT_dom"/>
</dbReference>
<evidence type="ECO:0000256" key="2">
    <source>
        <dbReference type="ARBA" id="ARBA00023315"/>
    </source>
</evidence>
<reference evidence="4" key="1">
    <citation type="journal article" date="2014" name="Int. J. Syst. Evol. Microbiol.">
        <title>Complete genome sequence of Corynebacterium casei LMG S-19264T (=DSM 44701T), isolated from a smear-ripened cheese.</title>
        <authorList>
            <consortium name="US DOE Joint Genome Institute (JGI-PGF)"/>
            <person name="Walter F."/>
            <person name="Albersmeier A."/>
            <person name="Kalinowski J."/>
            <person name="Ruckert C."/>
        </authorList>
    </citation>
    <scope>NUCLEOTIDE SEQUENCE</scope>
    <source>
        <strain evidence="4">CGMCC 1.15880</strain>
    </source>
</reference>
<dbReference type="PROSITE" id="PS51186">
    <property type="entry name" value="GNAT"/>
    <property type="match status" value="1"/>
</dbReference>
<gene>
    <name evidence="4" type="ORF">GCM10011498_31700</name>
</gene>
<name>A0A916R243_9RHOB</name>
<dbReference type="Proteomes" id="UP000628017">
    <property type="component" value="Unassembled WGS sequence"/>
</dbReference>
<sequence>MLSTLQTIRLAERSDLALLNTALAALSAELNDPHPATPEFLEQAGFGPVPTFYALIAQSGADTLDGAIMFSPVTSTSMASTGTFVSDLWVAQTMRGTGLGRRLLAAAADWSAMRWGAGYLKLSVYDQSVQSRKFYDRLGFVPKDTETTMFLDKSGFKTLKGCK</sequence>
<dbReference type="GO" id="GO:0008080">
    <property type="term" value="F:N-acetyltransferase activity"/>
    <property type="evidence" value="ECO:0007669"/>
    <property type="project" value="TreeGrafter"/>
</dbReference>
<dbReference type="EMBL" id="BMKA01000005">
    <property type="protein sequence ID" value="GGA28276.1"/>
    <property type="molecule type" value="Genomic_DNA"/>
</dbReference>
<dbReference type="InterPro" id="IPR051016">
    <property type="entry name" value="Diverse_Substrate_AcTransf"/>
</dbReference>
<evidence type="ECO:0000256" key="1">
    <source>
        <dbReference type="ARBA" id="ARBA00022679"/>
    </source>
</evidence>
<dbReference type="CDD" id="cd04301">
    <property type="entry name" value="NAT_SF"/>
    <property type="match status" value="1"/>
</dbReference>
<reference evidence="4" key="2">
    <citation type="submission" date="2020-09" db="EMBL/GenBank/DDBJ databases">
        <authorList>
            <person name="Sun Q."/>
            <person name="Zhou Y."/>
        </authorList>
    </citation>
    <scope>NUCLEOTIDE SEQUENCE</scope>
    <source>
        <strain evidence="4">CGMCC 1.15880</strain>
    </source>
</reference>
<accession>A0A916R243</accession>
<keyword evidence="5" id="KW-1185">Reference proteome</keyword>
<dbReference type="PANTHER" id="PTHR10545:SF29">
    <property type="entry name" value="GH14572P-RELATED"/>
    <property type="match status" value="1"/>
</dbReference>
<organism evidence="4 5">
    <name type="scientific">Neptunicoccus cionae</name>
    <dbReference type="NCBI Taxonomy" id="2035344"/>
    <lineage>
        <taxon>Bacteria</taxon>
        <taxon>Pseudomonadati</taxon>
        <taxon>Pseudomonadota</taxon>
        <taxon>Alphaproteobacteria</taxon>
        <taxon>Rhodobacterales</taxon>
        <taxon>Paracoccaceae</taxon>
        <taxon>Neptunicoccus</taxon>
    </lineage>
</organism>
<proteinExistence type="predicted"/>
<dbReference type="SUPFAM" id="SSF55729">
    <property type="entry name" value="Acyl-CoA N-acyltransferases (Nat)"/>
    <property type="match status" value="1"/>
</dbReference>
<feature type="domain" description="N-acetyltransferase" evidence="3">
    <location>
        <begin position="6"/>
        <end position="163"/>
    </location>
</feature>
<evidence type="ECO:0000259" key="3">
    <source>
        <dbReference type="PROSITE" id="PS51186"/>
    </source>
</evidence>
<protein>
    <recommendedName>
        <fullName evidence="3">N-acetyltransferase domain-containing protein</fullName>
    </recommendedName>
</protein>
<dbReference type="AlphaFoldDB" id="A0A916R243"/>
<keyword evidence="1" id="KW-0808">Transferase</keyword>
<dbReference type="PANTHER" id="PTHR10545">
    <property type="entry name" value="DIAMINE N-ACETYLTRANSFERASE"/>
    <property type="match status" value="1"/>
</dbReference>
<dbReference type="Pfam" id="PF00583">
    <property type="entry name" value="Acetyltransf_1"/>
    <property type="match status" value="1"/>
</dbReference>
<dbReference type="RefSeq" id="WP_188677594.1">
    <property type="nucleotide sequence ID" value="NZ_BMKA01000005.1"/>
</dbReference>
<comment type="caution">
    <text evidence="4">The sequence shown here is derived from an EMBL/GenBank/DDBJ whole genome shotgun (WGS) entry which is preliminary data.</text>
</comment>
<dbReference type="InterPro" id="IPR016181">
    <property type="entry name" value="Acyl_CoA_acyltransferase"/>
</dbReference>